<dbReference type="PANTHER" id="PTHR36454:SF1">
    <property type="entry name" value="DUF1015 DOMAIN-CONTAINING PROTEIN"/>
    <property type="match status" value="1"/>
</dbReference>
<evidence type="ECO:0000313" key="2">
    <source>
        <dbReference type="Proteomes" id="UP000449710"/>
    </source>
</evidence>
<dbReference type="InterPro" id="IPR008323">
    <property type="entry name" value="UCP033563"/>
</dbReference>
<dbReference type="Proteomes" id="UP000449710">
    <property type="component" value="Unassembled WGS sequence"/>
</dbReference>
<reference evidence="1 2" key="1">
    <citation type="submission" date="2019-04" db="EMBL/GenBank/DDBJ databases">
        <title>Isachenkonia alkalipeptolytica gen. nov. sp. nov. a new anaerobic, alkiliphilic organothrophic bacterium capable to reduce synthesized ferrihydrite isolated from a soda lake.</title>
        <authorList>
            <person name="Toshchakov S.V."/>
            <person name="Zavarzina D.G."/>
            <person name="Zhilina T.N."/>
            <person name="Kostrikina N.A."/>
            <person name="Kublanov I.V."/>
        </authorList>
    </citation>
    <scope>NUCLEOTIDE SEQUENCE [LARGE SCALE GENOMIC DNA]</scope>
    <source>
        <strain evidence="1 2">Z-1701</strain>
    </source>
</reference>
<protein>
    <submittedName>
        <fullName evidence="1">DUF1015 domain-containing protein</fullName>
    </submittedName>
</protein>
<dbReference type="RefSeq" id="WP_160720659.1">
    <property type="nucleotide sequence ID" value="NZ_SUMG01000007.1"/>
</dbReference>
<dbReference type="PIRSF" id="PIRSF033563">
    <property type="entry name" value="UCP033563"/>
    <property type="match status" value="1"/>
</dbReference>
<comment type="caution">
    <text evidence="1">The sequence shown here is derived from an EMBL/GenBank/DDBJ whole genome shotgun (WGS) entry which is preliminary data.</text>
</comment>
<dbReference type="AlphaFoldDB" id="A0AA43XL48"/>
<sequence>MAVVKPFAAVRPKPEEVEEVSALPYDVMNREEAAEMAKDKPNSFLHVSRSEIDLDEDISPYDHQVYAKARENLMDMMGRGVLLKDQEPKYYIYRQIMDGRAQTGIVARASIDDYLSDVIKKHEHTRPEKEEDRINHFDVTNANTEPVFFAYRSQDKINEIIEEWIDKNDTEYDFVSEDQIRHQLWVVDEKGVVETLEDLFEQVPNLYIADGHHRTASATKVGLSRRELNPDYTGEEPFNYMMAVIFPHDELLIMDYNRVVKDLNGHSREAFLDKIKENFDLEKSSGKEPYRPEKLHEFGMYLENQWYKLTAKDAIVDDSDPIKRLDVSILQENLLKPLLGIEDPRTDKRIDFVGGIRGLKALEKRVNEDMKVAFSMYPTPIEDLFAISDAGEVMPPKSTWFEPKLRSGLFVYLLEE</sequence>
<evidence type="ECO:0000313" key="1">
    <source>
        <dbReference type="EMBL" id="NBG88269.1"/>
    </source>
</evidence>
<dbReference type="Pfam" id="PF06245">
    <property type="entry name" value="DUF1015"/>
    <property type="match status" value="1"/>
</dbReference>
<keyword evidence="2" id="KW-1185">Reference proteome</keyword>
<organism evidence="1 2">
    <name type="scientific">Isachenkonia alkalipeptolytica</name>
    <dbReference type="NCBI Taxonomy" id="2565777"/>
    <lineage>
        <taxon>Bacteria</taxon>
        <taxon>Bacillati</taxon>
        <taxon>Bacillota</taxon>
        <taxon>Clostridia</taxon>
        <taxon>Eubacteriales</taxon>
        <taxon>Clostridiaceae</taxon>
        <taxon>Isachenkonia</taxon>
    </lineage>
</organism>
<dbReference type="PANTHER" id="PTHR36454">
    <property type="entry name" value="LMO2823 PROTEIN"/>
    <property type="match status" value="1"/>
</dbReference>
<proteinExistence type="predicted"/>
<accession>A0AA43XL48</accession>
<dbReference type="EMBL" id="SUMG01000007">
    <property type="protein sequence ID" value="NBG88269.1"/>
    <property type="molecule type" value="Genomic_DNA"/>
</dbReference>
<name>A0AA43XL48_9CLOT</name>
<gene>
    <name evidence="1" type="ORF">ISALK_07120</name>
</gene>